<dbReference type="AlphaFoldDB" id="A0A3S2XZE5"/>
<keyword evidence="1 4" id="KW-0808">Transferase</keyword>
<dbReference type="PANTHER" id="PTHR43877">
    <property type="entry name" value="AMINOALKYLPHOSPHONATE N-ACETYLTRANSFERASE-RELATED-RELATED"/>
    <property type="match status" value="1"/>
</dbReference>
<evidence type="ECO:0000256" key="2">
    <source>
        <dbReference type="ARBA" id="ARBA00023315"/>
    </source>
</evidence>
<dbReference type="InterPro" id="IPR000182">
    <property type="entry name" value="GNAT_dom"/>
</dbReference>
<dbReference type="Proteomes" id="UP000282759">
    <property type="component" value="Unassembled WGS sequence"/>
</dbReference>
<dbReference type="Gene3D" id="3.40.630.30">
    <property type="match status" value="1"/>
</dbReference>
<evidence type="ECO:0000313" key="4">
    <source>
        <dbReference type="EMBL" id="RVT99792.1"/>
    </source>
</evidence>
<dbReference type="Pfam" id="PF00583">
    <property type="entry name" value="Acetyltransf_1"/>
    <property type="match status" value="1"/>
</dbReference>
<evidence type="ECO:0000256" key="1">
    <source>
        <dbReference type="ARBA" id="ARBA00022679"/>
    </source>
</evidence>
<accession>A0A3S2XZE5</accession>
<keyword evidence="2" id="KW-0012">Acyltransferase</keyword>
<dbReference type="GO" id="GO:0016747">
    <property type="term" value="F:acyltransferase activity, transferring groups other than amino-acyl groups"/>
    <property type="evidence" value="ECO:0007669"/>
    <property type="project" value="InterPro"/>
</dbReference>
<keyword evidence="5" id="KW-1185">Reference proteome</keyword>
<reference evidence="4 5" key="1">
    <citation type="submission" date="2019-01" db="EMBL/GenBank/DDBJ databases">
        <authorList>
            <person name="Chen W.-M."/>
        </authorList>
    </citation>
    <scope>NUCLEOTIDE SEQUENCE [LARGE SCALE GENOMIC DNA]</scope>
    <source>
        <strain evidence="4 5">YBJ-36</strain>
    </source>
</reference>
<proteinExistence type="predicted"/>
<dbReference type="OrthoDB" id="9796381at2"/>
<dbReference type="InterPro" id="IPR016181">
    <property type="entry name" value="Acyl_CoA_acyltransferase"/>
</dbReference>
<evidence type="ECO:0000259" key="3">
    <source>
        <dbReference type="PROSITE" id="PS51186"/>
    </source>
</evidence>
<protein>
    <submittedName>
        <fullName evidence="4">GNAT family N-acetyltransferase</fullName>
    </submittedName>
</protein>
<organism evidence="4 5">
    <name type="scientific">Mucilaginibacter limnophilus</name>
    <dbReference type="NCBI Taxonomy" id="1932778"/>
    <lineage>
        <taxon>Bacteria</taxon>
        <taxon>Pseudomonadati</taxon>
        <taxon>Bacteroidota</taxon>
        <taxon>Sphingobacteriia</taxon>
        <taxon>Sphingobacteriales</taxon>
        <taxon>Sphingobacteriaceae</taxon>
        <taxon>Mucilaginibacter</taxon>
    </lineage>
</organism>
<dbReference type="RefSeq" id="WP_127706450.1">
    <property type="nucleotide sequence ID" value="NZ_SACK01000007.1"/>
</dbReference>
<sequence length="168" mass="18493">MILRLATLNDIPAIMQIIAEVVPMMRVSGNLQWDSNYPNPTIFRQDVKLNQLWVAMVNDTVAGVAAFTTGPEPEYAAAGIDLNIPAVVTHRLAVSPRFRGMGIAAALFKQAEVIASEKGINYVRTDTNVKNQATTKLFPSLGYVNKGTITLASRPGMLFYCYEKRVDM</sequence>
<name>A0A3S2XZE5_9SPHI</name>
<dbReference type="PANTHER" id="PTHR43877:SF2">
    <property type="entry name" value="AMINOALKYLPHOSPHONATE N-ACETYLTRANSFERASE-RELATED"/>
    <property type="match status" value="1"/>
</dbReference>
<dbReference type="SUPFAM" id="SSF55729">
    <property type="entry name" value="Acyl-CoA N-acyltransferases (Nat)"/>
    <property type="match status" value="1"/>
</dbReference>
<dbReference type="PROSITE" id="PS51186">
    <property type="entry name" value="GNAT"/>
    <property type="match status" value="1"/>
</dbReference>
<comment type="caution">
    <text evidence="4">The sequence shown here is derived from an EMBL/GenBank/DDBJ whole genome shotgun (WGS) entry which is preliminary data.</text>
</comment>
<dbReference type="EMBL" id="SACK01000007">
    <property type="protein sequence ID" value="RVT99792.1"/>
    <property type="molecule type" value="Genomic_DNA"/>
</dbReference>
<feature type="domain" description="N-acetyltransferase" evidence="3">
    <location>
        <begin position="1"/>
        <end position="167"/>
    </location>
</feature>
<evidence type="ECO:0000313" key="5">
    <source>
        <dbReference type="Proteomes" id="UP000282759"/>
    </source>
</evidence>
<gene>
    <name evidence="4" type="ORF">EOD41_15225</name>
</gene>
<dbReference type="CDD" id="cd04301">
    <property type="entry name" value="NAT_SF"/>
    <property type="match status" value="1"/>
</dbReference>
<dbReference type="InterPro" id="IPR050832">
    <property type="entry name" value="Bact_Acetyltransf"/>
</dbReference>